<keyword evidence="4" id="KW-0540">Nuclease</keyword>
<evidence type="ECO:0000256" key="9">
    <source>
        <dbReference type="ARBA" id="ARBA00023204"/>
    </source>
</evidence>
<evidence type="ECO:0000256" key="10">
    <source>
        <dbReference type="ARBA" id="ARBA00023242"/>
    </source>
</evidence>
<comment type="caution">
    <text evidence="12">The sequence shown here is derived from an EMBL/GenBank/DDBJ whole genome shotgun (WGS) entry which is preliminary data.</text>
</comment>
<comment type="subcellular location">
    <subcellularLocation>
        <location evidence="3">Nucleus</location>
        <location evidence="3">PML body</location>
    </subcellularLocation>
</comment>
<dbReference type="SUPFAM" id="SSF56219">
    <property type="entry name" value="DNase I-like"/>
    <property type="match status" value="1"/>
</dbReference>
<reference evidence="12 13" key="1">
    <citation type="submission" date="2017-03" db="EMBL/GenBank/DDBJ databases">
        <title>Genomes of endolithic fungi from Antarctica.</title>
        <authorList>
            <person name="Coleine C."/>
            <person name="Masonjones S."/>
            <person name="Stajich J.E."/>
        </authorList>
    </citation>
    <scope>NUCLEOTIDE SEQUENCE [LARGE SCALE GENOMIC DNA]</scope>
    <source>
        <strain evidence="12 13">CCFEE 6314</strain>
    </source>
</reference>
<dbReference type="GO" id="GO:0070260">
    <property type="term" value="F:5'-tyrosyl-DNA phosphodiesterase activity"/>
    <property type="evidence" value="ECO:0007669"/>
    <property type="project" value="TreeGrafter"/>
</dbReference>
<keyword evidence="7" id="KW-0378">Hydrolase</keyword>
<dbReference type="Pfam" id="PF03372">
    <property type="entry name" value="Exo_endo_phos"/>
    <property type="match status" value="1"/>
</dbReference>
<dbReference type="OrthoDB" id="9975959at2759"/>
<comment type="cofactor">
    <cofactor evidence="1">
        <name>Mn(2+)</name>
        <dbReference type="ChEBI" id="CHEBI:29035"/>
    </cofactor>
</comment>
<dbReference type="AlphaFoldDB" id="A0A438NA64"/>
<dbReference type="GO" id="GO:0046872">
    <property type="term" value="F:metal ion binding"/>
    <property type="evidence" value="ECO:0007669"/>
    <property type="project" value="UniProtKB-KW"/>
</dbReference>
<comment type="cofactor">
    <cofactor evidence="2">
        <name>Mg(2+)</name>
        <dbReference type="ChEBI" id="CHEBI:18420"/>
    </cofactor>
</comment>
<dbReference type="GO" id="GO:0005737">
    <property type="term" value="C:cytoplasm"/>
    <property type="evidence" value="ECO:0007669"/>
    <property type="project" value="TreeGrafter"/>
</dbReference>
<keyword evidence="6" id="KW-0227">DNA damage</keyword>
<evidence type="ECO:0000259" key="11">
    <source>
        <dbReference type="Pfam" id="PF03372"/>
    </source>
</evidence>
<accession>A0A438NA64</accession>
<dbReference type="InterPro" id="IPR005135">
    <property type="entry name" value="Endo/exonuclease/phosphatase"/>
</dbReference>
<gene>
    <name evidence="12" type="ORF">B0A52_03690</name>
</gene>
<evidence type="ECO:0000256" key="4">
    <source>
        <dbReference type="ARBA" id="ARBA00022722"/>
    </source>
</evidence>
<dbReference type="PANTHER" id="PTHR15822:SF4">
    <property type="entry name" value="TYROSYL-DNA PHOSPHODIESTERASE 2"/>
    <property type="match status" value="1"/>
</dbReference>
<evidence type="ECO:0000256" key="8">
    <source>
        <dbReference type="ARBA" id="ARBA00022842"/>
    </source>
</evidence>
<evidence type="ECO:0000313" key="12">
    <source>
        <dbReference type="EMBL" id="RVX72500.1"/>
    </source>
</evidence>
<dbReference type="GO" id="GO:0003697">
    <property type="term" value="F:single-stranded DNA binding"/>
    <property type="evidence" value="ECO:0007669"/>
    <property type="project" value="TreeGrafter"/>
</dbReference>
<evidence type="ECO:0000256" key="2">
    <source>
        <dbReference type="ARBA" id="ARBA00001946"/>
    </source>
</evidence>
<keyword evidence="5" id="KW-0479">Metal-binding</keyword>
<dbReference type="EMBL" id="NAJM01000012">
    <property type="protein sequence ID" value="RVX72500.1"/>
    <property type="molecule type" value="Genomic_DNA"/>
</dbReference>
<dbReference type="PANTHER" id="PTHR15822">
    <property type="entry name" value="TRAF AND TNF RECEPTOR-ASSOCIATED PROTEIN"/>
    <property type="match status" value="1"/>
</dbReference>
<dbReference type="GO" id="GO:0004518">
    <property type="term" value="F:nuclease activity"/>
    <property type="evidence" value="ECO:0007669"/>
    <property type="project" value="UniProtKB-KW"/>
</dbReference>
<name>A0A438NA64_EXOME</name>
<proteinExistence type="predicted"/>
<evidence type="ECO:0000313" key="13">
    <source>
        <dbReference type="Proteomes" id="UP000288859"/>
    </source>
</evidence>
<keyword evidence="10" id="KW-0539">Nucleus</keyword>
<protein>
    <recommendedName>
        <fullName evidence="11">Endonuclease/exonuclease/phosphatase domain-containing protein</fullName>
    </recommendedName>
</protein>
<dbReference type="GO" id="GO:0006302">
    <property type="term" value="P:double-strand break repair"/>
    <property type="evidence" value="ECO:0007669"/>
    <property type="project" value="TreeGrafter"/>
</dbReference>
<evidence type="ECO:0000256" key="1">
    <source>
        <dbReference type="ARBA" id="ARBA00001936"/>
    </source>
</evidence>
<dbReference type="InterPro" id="IPR051547">
    <property type="entry name" value="TDP2-like"/>
</dbReference>
<dbReference type="Proteomes" id="UP000288859">
    <property type="component" value="Unassembled WGS sequence"/>
</dbReference>
<evidence type="ECO:0000256" key="3">
    <source>
        <dbReference type="ARBA" id="ARBA00004322"/>
    </source>
</evidence>
<evidence type="ECO:0000256" key="5">
    <source>
        <dbReference type="ARBA" id="ARBA00022723"/>
    </source>
</evidence>
<evidence type="ECO:0000256" key="6">
    <source>
        <dbReference type="ARBA" id="ARBA00022763"/>
    </source>
</evidence>
<keyword evidence="9" id="KW-0234">DNA repair</keyword>
<keyword evidence="8" id="KW-0460">Magnesium</keyword>
<sequence>MDPKLLRIFQLIESKKKTSHPWNRQERYAQPYYTYSAQNNTWNEGSLSQGPATTTFSGFSILSWNIDFMLSFTNERMSMALKHLKTHVDSTSLPTIIMLQEMLETDLELIMSIPWITSSYNLTDLNAQHWESGHYGTVTLIPKALPIKSVFRVHYQETAMERDGLFVDVDLGKGTILRICNTHLESLIADPPKRPHQLATAAQHMKDPAISASVLGGDLNAIQPFDHKLHSDNGLEDAYLVSGGQEDSDKGHTWGHMAPVKLRTQFGTSRMDKFYFVGNLKLESFQKFGLGVEVEDPSVKEMLIKEDGLDGGGI</sequence>
<evidence type="ECO:0000256" key="7">
    <source>
        <dbReference type="ARBA" id="ARBA00022801"/>
    </source>
</evidence>
<dbReference type="InterPro" id="IPR036691">
    <property type="entry name" value="Endo/exonu/phosph_ase_sf"/>
</dbReference>
<feature type="domain" description="Endonuclease/exonuclease/phosphatase" evidence="11">
    <location>
        <begin position="62"/>
        <end position="289"/>
    </location>
</feature>
<dbReference type="CDD" id="cd09080">
    <property type="entry name" value="TDP2"/>
    <property type="match status" value="1"/>
</dbReference>
<dbReference type="Gene3D" id="3.60.10.10">
    <property type="entry name" value="Endonuclease/exonuclease/phosphatase"/>
    <property type="match status" value="1"/>
</dbReference>
<organism evidence="12 13">
    <name type="scientific">Exophiala mesophila</name>
    <name type="common">Black yeast-like fungus</name>
    <dbReference type="NCBI Taxonomy" id="212818"/>
    <lineage>
        <taxon>Eukaryota</taxon>
        <taxon>Fungi</taxon>
        <taxon>Dikarya</taxon>
        <taxon>Ascomycota</taxon>
        <taxon>Pezizomycotina</taxon>
        <taxon>Eurotiomycetes</taxon>
        <taxon>Chaetothyriomycetidae</taxon>
        <taxon>Chaetothyriales</taxon>
        <taxon>Herpotrichiellaceae</taxon>
        <taxon>Exophiala</taxon>
    </lineage>
</organism>